<evidence type="ECO:0000313" key="16">
    <source>
        <dbReference type="EMBL" id="MBU3831037.1"/>
    </source>
</evidence>
<dbReference type="InterPro" id="IPR019462">
    <property type="entry name" value="DNA-dir_RNA_pol_bsu_external_1"/>
</dbReference>
<keyword evidence="2 6" id="KW-0808">Transferase</keyword>
<dbReference type="CDD" id="cd00653">
    <property type="entry name" value="RNA_pol_B_RPB2"/>
    <property type="match status" value="1"/>
</dbReference>
<dbReference type="Gene3D" id="2.40.50.100">
    <property type="match status" value="1"/>
</dbReference>
<evidence type="ECO:0000256" key="7">
    <source>
        <dbReference type="RuleBase" id="RU000434"/>
    </source>
</evidence>
<gene>
    <name evidence="6" type="primary">rpoB</name>
    <name evidence="16" type="ORF">H9897_02685</name>
</gene>
<reference evidence="16" key="1">
    <citation type="journal article" date="2021" name="PeerJ">
        <title>Extensive microbial diversity within the chicken gut microbiome revealed by metagenomics and culture.</title>
        <authorList>
            <person name="Gilroy R."/>
            <person name="Ravi A."/>
            <person name="Getino M."/>
            <person name="Pursley I."/>
            <person name="Horton D.L."/>
            <person name="Alikhan N.F."/>
            <person name="Baker D."/>
            <person name="Gharbi K."/>
            <person name="Hall N."/>
            <person name="Watson M."/>
            <person name="Adriaenssens E.M."/>
            <person name="Foster-Nyarko E."/>
            <person name="Jarju S."/>
            <person name="Secka A."/>
            <person name="Antonio M."/>
            <person name="Oren A."/>
            <person name="Chaudhuri R.R."/>
            <person name="La Ragione R."/>
            <person name="Hildebrand F."/>
            <person name="Pallen M.J."/>
        </authorList>
    </citation>
    <scope>NUCLEOTIDE SEQUENCE</scope>
    <source>
        <strain evidence="16">A5-1222</strain>
    </source>
</reference>
<dbReference type="InterPro" id="IPR010243">
    <property type="entry name" value="RNA_pol_bsu_bac"/>
</dbReference>
<evidence type="ECO:0000256" key="2">
    <source>
        <dbReference type="ARBA" id="ARBA00022679"/>
    </source>
</evidence>
<dbReference type="Pfam" id="PF00562">
    <property type="entry name" value="RNA_pol_Rpb2_6"/>
    <property type="match status" value="1"/>
</dbReference>
<dbReference type="InterPro" id="IPR037034">
    <property type="entry name" value="RNA_pol_Rpb2_2_sf"/>
</dbReference>
<dbReference type="HAMAP" id="MF_01321">
    <property type="entry name" value="RNApol_bact_RpoB"/>
    <property type="match status" value="1"/>
</dbReference>
<dbReference type="NCBIfam" id="NF001616">
    <property type="entry name" value="PRK00405.1"/>
    <property type="match status" value="1"/>
</dbReference>
<dbReference type="Proteomes" id="UP000824247">
    <property type="component" value="Unassembled WGS sequence"/>
</dbReference>
<dbReference type="Gene3D" id="3.90.1100.10">
    <property type="match status" value="2"/>
</dbReference>
<accession>A0A9E2KWZ2</accession>
<dbReference type="Pfam" id="PF10385">
    <property type="entry name" value="RNA_pol_Rpb2_45"/>
    <property type="match status" value="1"/>
</dbReference>
<evidence type="ECO:0000259" key="13">
    <source>
        <dbReference type="Pfam" id="PF04563"/>
    </source>
</evidence>
<dbReference type="InterPro" id="IPR007120">
    <property type="entry name" value="DNA-dir_RNAP_su2_dom"/>
</dbReference>
<dbReference type="SUPFAM" id="SSF64484">
    <property type="entry name" value="beta and beta-prime subunits of DNA dependent RNA-polymerase"/>
    <property type="match status" value="1"/>
</dbReference>
<dbReference type="PANTHER" id="PTHR20856">
    <property type="entry name" value="DNA-DIRECTED RNA POLYMERASE I SUBUNIT 2"/>
    <property type="match status" value="1"/>
</dbReference>
<dbReference type="InterPro" id="IPR007641">
    <property type="entry name" value="RNA_pol_Rpb2_7"/>
</dbReference>
<comment type="catalytic activity">
    <reaction evidence="5 6 8">
        <text>RNA(n) + a ribonucleoside 5'-triphosphate = RNA(n+1) + diphosphate</text>
        <dbReference type="Rhea" id="RHEA:21248"/>
        <dbReference type="Rhea" id="RHEA-COMP:14527"/>
        <dbReference type="Rhea" id="RHEA-COMP:17342"/>
        <dbReference type="ChEBI" id="CHEBI:33019"/>
        <dbReference type="ChEBI" id="CHEBI:61557"/>
        <dbReference type="ChEBI" id="CHEBI:140395"/>
        <dbReference type="EC" id="2.7.7.6"/>
    </reaction>
</comment>
<feature type="domain" description="RNA polymerase Rpb2" evidence="12">
    <location>
        <begin position="447"/>
        <end position="547"/>
    </location>
</feature>
<keyword evidence="1 6" id="KW-0240">DNA-directed RNA polymerase</keyword>
<comment type="function">
    <text evidence="6 8">DNA-dependent RNA polymerase catalyzes the transcription of DNA into RNA using the four ribonucleoside triphosphates as substrates.</text>
</comment>
<organism evidence="16 17">
    <name type="scientific">Candidatus Ureaplasma intestinipullorum</name>
    <dbReference type="NCBI Taxonomy" id="2838770"/>
    <lineage>
        <taxon>Bacteria</taxon>
        <taxon>Bacillati</taxon>
        <taxon>Mycoplasmatota</taxon>
        <taxon>Mycoplasmoidales</taxon>
        <taxon>Mycoplasmoidaceae</taxon>
        <taxon>Ureaplasma</taxon>
    </lineage>
</organism>
<dbReference type="NCBIfam" id="TIGR02013">
    <property type="entry name" value="rpoB"/>
    <property type="match status" value="1"/>
</dbReference>
<dbReference type="InterPro" id="IPR007642">
    <property type="entry name" value="RNA_pol_Rpb2_2"/>
</dbReference>
<dbReference type="Pfam" id="PF04561">
    <property type="entry name" value="RNA_pol_Rpb2_2"/>
    <property type="match status" value="1"/>
</dbReference>
<dbReference type="Gene3D" id="2.30.150.10">
    <property type="entry name" value="DNA-directed RNA polymerase, beta subunit, external 1 domain"/>
    <property type="match status" value="1"/>
</dbReference>
<feature type="domain" description="DNA-directed RNA polymerase beta subunit external 1" evidence="15">
    <location>
        <begin position="700"/>
        <end position="764"/>
    </location>
</feature>
<dbReference type="InterPro" id="IPR007645">
    <property type="entry name" value="RNA_pol_Rpb2_3"/>
</dbReference>
<protein>
    <recommendedName>
        <fullName evidence="6 8">DNA-directed RNA polymerase subunit beta</fullName>
        <shortName evidence="6">RNAP subunit beta</shortName>
        <ecNumber evidence="6 8">2.7.7.6</ecNumber>
    </recommendedName>
    <alternativeName>
        <fullName evidence="6">RNA polymerase subunit beta</fullName>
    </alternativeName>
    <alternativeName>
        <fullName evidence="6">Transcriptase subunit beta</fullName>
    </alternativeName>
</protein>
<dbReference type="Gene3D" id="3.90.1110.10">
    <property type="entry name" value="RNA polymerase Rpb2, domain 2"/>
    <property type="match status" value="1"/>
</dbReference>
<evidence type="ECO:0000259" key="12">
    <source>
        <dbReference type="Pfam" id="PF04561"/>
    </source>
</evidence>
<evidence type="ECO:0000259" key="11">
    <source>
        <dbReference type="Pfam" id="PF04560"/>
    </source>
</evidence>
<evidence type="ECO:0000256" key="4">
    <source>
        <dbReference type="ARBA" id="ARBA00023163"/>
    </source>
</evidence>
<evidence type="ECO:0000256" key="8">
    <source>
        <dbReference type="RuleBase" id="RU363031"/>
    </source>
</evidence>
<dbReference type="GO" id="GO:0032549">
    <property type="term" value="F:ribonucleoside binding"/>
    <property type="evidence" value="ECO:0007669"/>
    <property type="project" value="InterPro"/>
</dbReference>
<evidence type="ECO:0000259" key="14">
    <source>
        <dbReference type="Pfam" id="PF04565"/>
    </source>
</evidence>
<dbReference type="InterPro" id="IPR037033">
    <property type="entry name" value="DNA-dir_RNAP_su2_hyb_sf"/>
</dbReference>
<evidence type="ECO:0000256" key="5">
    <source>
        <dbReference type="ARBA" id="ARBA00048552"/>
    </source>
</evidence>
<evidence type="ECO:0000256" key="6">
    <source>
        <dbReference type="HAMAP-Rule" id="MF_01321"/>
    </source>
</evidence>
<reference evidence="16" key="2">
    <citation type="submission" date="2021-04" db="EMBL/GenBank/DDBJ databases">
        <authorList>
            <person name="Gilroy R."/>
        </authorList>
    </citation>
    <scope>NUCLEOTIDE SEQUENCE</scope>
    <source>
        <strain evidence="16">A5-1222</strain>
    </source>
</reference>
<evidence type="ECO:0000256" key="9">
    <source>
        <dbReference type="SAM" id="MobiDB-lite"/>
    </source>
</evidence>
<feature type="region of interest" description="Disordered" evidence="9">
    <location>
        <begin position="1394"/>
        <end position="1416"/>
    </location>
</feature>
<evidence type="ECO:0000259" key="10">
    <source>
        <dbReference type="Pfam" id="PF00562"/>
    </source>
</evidence>
<dbReference type="GO" id="GO:0003677">
    <property type="term" value="F:DNA binding"/>
    <property type="evidence" value="ECO:0007669"/>
    <property type="project" value="UniProtKB-UniRule"/>
</dbReference>
<dbReference type="EMBL" id="JAHLFM010000041">
    <property type="protein sequence ID" value="MBU3831037.1"/>
    <property type="molecule type" value="Genomic_DNA"/>
</dbReference>
<dbReference type="InterPro" id="IPR007644">
    <property type="entry name" value="RNA_pol_bsu_protrusion"/>
</dbReference>
<dbReference type="PROSITE" id="PS01166">
    <property type="entry name" value="RNA_POL_BETA"/>
    <property type="match status" value="1"/>
</dbReference>
<dbReference type="GO" id="GO:0006351">
    <property type="term" value="P:DNA-templated transcription"/>
    <property type="evidence" value="ECO:0007669"/>
    <property type="project" value="UniProtKB-UniRule"/>
</dbReference>
<dbReference type="EC" id="2.7.7.6" evidence="6 8"/>
<feature type="domain" description="RNA polymerase Rpb2" evidence="11">
    <location>
        <begin position="1293"/>
        <end position="1368"/>
    </location>
</feature>
<dbReference type="InterPro" id="IPR042107">
    <property type="entry name" value="DNA-dir_RNA_pol_bsu_ext_1_sf"/>
</dbReference>
<feature type="domain" description="DNA-directed RNA polymerase subunit 2 hybrid-binding" evidence="10">
    <location>
        <begin position="827"/>
        <end position="1291"/>
    </location>
</feature>
<sequence length="1416" mass="159830">MKQVNDFRTRKFSKRVQRRDYSKIKLNFDSPDLLETQKGSFVKFMNEDLENVIKSIFPINSPQSKYTLNYKKLELGKPHRSEEQCRDESKTYDAPLYVDLELVNNITGEVKKARNNLGTPGVFFGNIPLMTDKGTFVINGIEKIVISQIIRSPGMYVLNKSQVKLNNSRKRIVQGNICELLPYKGTLMLYHVPNNNSNKEHDKVIQILARNSTGESVASFLATTLLKAYGLSNDEIKEIYGNEPNIQISLSYEKYNSKEIFEFQDIISIYKEIQLEKINGLSNEDIIHKGSYIDRKLRRLINELIEIEEENSNLKEYSDKSLGIDVALIESIASNNEKLKFIIDQIITEKAAKDVVNELALSVKTLETQVLPENMCFQALVILHLFNLRYYDLSSAGRYKMNHKLRVSERLYQRVLSEPLYDINGEKVLEKGTLLTKENIDIIKEKSKNKLLANYHETKIRNAFVDFIDCTAQEKKQLSTICYEKINVLADNDDLESNTSIIGLGVFEYSNTLSISDVLAIISYSYNLNNDIGIFDDIDHLGNKRLKLIHEQLRNRLQVGMLRIQKSVREKIAIADGNNEGEETISETDETKKFNITVKSVINTKPFQIVLKDFFNSYQLIQFIDQQNPLSELTNKRRISAMGPGGISREDPNLGIRDVHYSHYGRICPIETPEGMNIGLIMSLASFSKVDDNGFIITPYRVVKNGVVTDEIKWLTPLQDDEYIIGESNVKLDDNNKILDERVVARYRGQSDLYESNRLDYMDVFPKQVVSVAASVIPFLENDDANRVLMGANMQRQAVPLVKPYAPWVGTGNEYKIAHDSGMVYVSDVDGKVVEVDANHIVIEDKDGQNHSKNLVKYRKSNQNTCINQTPIVELGEEVKTGETISNGPAIQNGELSLGRNVLVGFTTWNGYNFEDAIILSKRLVQDDVYTSIHIDEYTLQCMVTKNGDEEIVRDMPNVPESARRFLDENGIVMVGAEVKEGDVLVGKITPRGQVDLSPEEKLLQTIFGDNTKNFKDSSLKVPYGGEGIVAAVKRFSNSDEDGAELDDDVIEVVKVYVVQKRKIQVGDKMAGRHGNKGIVSNIVPVEDMPFLDDGTPLDVLLNPLGVPSRMNIGQILEIHLGLSARELGKKELLTLVYNNKGASEITSIYGLRETIAKKLYSDIETLIKSKNAKSIDELLTQVSTFDMIILLNNLGLSFDDIGYKVATPVFEGVNNQDLKNIMNEAGIDPDKTKGKFKLRDGKTGEYFDGDIAVGVMYMLKLDHMVDDKIHARSIGPYSKITQQPLGGKSQNGGQRFGEMEVWALEAYGAAHNLHEILTIKSDDVRGRNQTYSAIIKGNEIPSGGIPESFKLLTKHLQGLGLYLEVVDSNNNEMDINKYISHECDDDYEYENVKELSDSDSESYNSSQDYDEDENF</sequence>
<evidence type="ECO:0000313" key="17">
    <source>
        <dbReference type="Proteomes" id="UP000824247"/>
    </source>
</evidence>
<dbReference type="InterPro" id="IPR015712">
    <property type="entry name" value="DNA-dir_RNA_pol_su2"/>
</dbReference>
<dbReference type="Pfam" id="PF04560">
    <property type="entry name" value="RNA_pol_Rpb2_7"/>
    <property type="match status" value="1"/>
</dbReference>
<dbReference type="Gene3D" id="2.40.270.10">
    <property type="entry name" value="DNA-directed RNA polymerase, subunit 2, domain 6"/>
    <property type="match status" value="2"/>
</dbReference>
<name>A0A9E2KWZ2_9BACT</name>
<dbReference type="GO" id="GO:0003899">
    <property type="term" value="F:DNA-directed RNA polymerase activity"/>
    <property type="evidence" value="ECO:0007669"/>
    <property type="project" value="UniProtKB-UniRule"/>
</dbReference>
<dbReference type="Pfam" id="PF04565">
    <property type="entry name" value="RNA_pol_Rpb2_3"/>
    <property type="match status" value="1"/>
</dbReference>
<comment type="subunit">
    <text evidence="6 8">The RNAP catalytic core consists of 2 alpha, 1 beta, 1 beta' and 1 omega subunit. When a sigma factor is associated with the core the holoenzyme is formed, which can initiate transcription.</text>
</comment>
<dbReference type="Gene3D" id="3.90.1800.10">
    <property type="entry name" value="RNA polymerase alpha subunit dimerisation domain"/>
    <property type="match status" value="1"/>
</dbReference>
<dbReference type="Pfam" id="PF04563">
    <property type="entry name" value="RNA_pol_Rpb2_1"/>
    <property type="match status" value="1"/>
</dbReference>
<evidence type="ECO:0000256" key="1">
    <source>
        <dbReference type="ARBA" id="ARBA00022478"/>
    </source>
</evidence>
<keyword evidence="4 6" id="KW-0804">Transcription</keyword>
<keyword evidence="3 6" id="KW-0548">Nucleotidyltransferase</keyword>
<comment type="caution">
    <text evidence="16">The sequence shown here is derived from an EMBL/GenBank/DDBJ whole genome shotgun (WGS) entry which is preliminary data.</text>
</comment>
<feature type="domain" description="RNA polymerase beta subunit protrusion" evidence="13">
    <location>
        <begin position="33"/>
        <end position="334"/>
    </location>
</feature>
<evidence type="ECO:0000256" key="3">
    <source>
        <dbReference type="ARBA" id="ARBA00022695"/>
    </source>
</evidence>
<comment type="similarity">
    <text evidence="6 7">Belongs to the RNA polymerase beta chain family.</text>
</comment>
<feature type="domain" description="RNA polymerase Rpb2" evidence="14">
    <location>
        <begin position="622"/>
        <end position="690"/>
    </location>
</feature>
<dbReference type="GO" id="GO:0000428">
    <property type="term" value="C:DNA-directed RNA polymerase complex"/>
    <property type="evidence" value="ECO:0007669"/>
    <property type="project" value="UniProtKB-KW"/>
</dbReference>
<evidence type="ECO:0000259" key="15">
    <source>
        <dbReference type="Pfam" id="PF10385"/>
    </source>
</evidence>
<proteinExistence type="inferred from homology"/>
<dbReference type="InterPro" id="IPR007121">
    <property type="entry name" value="RNA_pol_bsu_CS"/>
</dbReference>